<organism evidence="1 2">
    <name type="scientific">Salinactinospora qingdaonensis</name>
    <dbReference type="NCBI Taxonomy" id="702744"/>
    <lineage>
        <taxon>Bacteria</taxon>
        <taxon>Bacillati</taxon>
        <taxon>Actinomycetota</taxon>
        <taxon>Actinomycetes</taxon>
        <taxon>Streptosporangiales</taxon>
        <taxon>Nocardiopsidaceae</taxon>
        <taxon>Salinactinospora</taxon>
    </lineage>
</organism>
<evidence type="ECO:0000313" key="1">
    <source>
        <dbReference type="EMBL" id="GAA3731626.1"/>
    </source>
</evidence>
<dbReference type="EMBL" id="BAABDD010000003">
    <property type="protein sequence ID" value="GAA3731626.1"/>
    <property type="molecule type" value="Genomic_DNA"/>
</dbReference>
<comment type="caution">
    <text evidence="1">The sequence shown here is derived from an EMBL/GenBank/DDBJ whole genome shotgun (WGS) entry which is preliminary data.</text>
</comment>
<accession>A0ABP7F5C9</accession>
<gene>
    <name evidence="1" type="ORF">GCM10022402_10430</name>
</gene>
<name>A0ABP7F5C9_9ACTN</name>
<dbReference type="InterPro" id="IPR004165">
    <property type="entry name" value="CoA_trans_fam_I"/>
</dbReference>
<proteinExistence type="predicted"/>
<dbReference type="RefSeq" id="WP_344967824.1">
    <property type="nucleotide sequence ID" value="NZ_BAABDD010000003.1"/>
</dbReference>
<keyword evidence="2" id="KW-1185">Reference proteome</keyword>
<dbReference type="Proteomes" id="UP001500908">
    <property type="component" value="Unassembled WGS sequence"/>
</dbReference>
<evidence type="ECO:0008006" key="3">
    <source>
        <dbReference type="Google" id="ProtNLM"/>
    </source>
</evidence>
<dbReference type="Pfam" id="PF01144">
    <property type="entry name" value="CoA_trans"/>
    <property type="match status" value="1"/>
</dbReference>
<sequence length="255" mass="27075">MSTDPAVLGFLAHASEYYADGATVFTGFHWPVLAAELAARLRGDRFTHYFEAGVACGGQARQLATSTTDYAAYHGSHGFSGAMADVLFGLAPRFDLAVLDAGTVDMAGRVNATAVGDLAAPRVRLPGGGGAADIAGGARDLLLLHGGHDPRRLQRRVDHVTAAPGENTRVRLLTRWGLLRLGRRPYLLERFDTPGHTAFTEQLTHLGVAHEEAPWAAPVAPTALRAAERVLIDAAHRGYAVAARALATDKDTTHD</sequence>
<dbReference type="SUPFAM" id="SSF100950">
    <property type="entry name" value="NagB/RpiA/CoA transferase-like"/>
    <property type="match status" value="1"/>
</dbReference>
<evidence type="ECO:0000313" key="2">
    <source>
        <dbReference type="Proteomes" id="UP001500908"/>
    </source>
</evidence>
<protein>
    <recommendedName>
        <fullName evidence="3">Methyltransferase domain-containing protein</fullName>
    </recommendedName>
</protein>
<dbReference type="Gene3D" id="3.40.1080.10">
    <property type="entry name" value="Glutaconate Coenzyme A-transferase"/>
    <property type="match status" value="1"/>
</dbReference>
<reference evidence="2" key="1">
    <citation type="journal article" date="2019" name="Int. J. Syst. Evol. Microbiol.">
        <title>The Global Catalogue of Microorganisms (GCM) 10K type strain sequencing project: providing services to taxonomists for standard genome sequencing and annotation.</title>
        <authorList>
            <consortium name="The Broad Institute Genomics Platform"/>
            <consortium name="The Broad Institute Genome Sequencing Center for Infectious Disease"/>
            <person name="Wu L."/>
            <person name="Ma J."/>
        </authorList>
    </citation>
    <scope>NUCLEOTIDE SEQUENCE [LARGE SCALE GENOMIC DNA]</scope>
    <source>
        <strain evidence="2">JCM 17137</strain>
    </source>
</reference>
<dbReference type="InterPro" id="IPR037171">
    <property type="entry name" value="NagB/RpiA_transferase-like"/>
</dbReference>